<gene>
    <name evidence="2" type="ORF">H8R02_13095</name>
</gene>
<name>A0A923S5Q5_9BURK</name>
<evidence type="ECO:0000313" key="2">
    <source>
        <dbReference type="EMBL" id="MBC5765397.1"/>
    </source>
</evidence>
<organism evidence="2 3">
    <name type="scientific">Ramlibacter albus</name>
    <dbReference type="NCBI Taxonomy" id="2079448"/>
    <lineage>
        <taxon>Bacteria</taxon>
        <taxon>Pseudomonadati</taxon>
        <taxon>Pseudomonadota</taxon>
        <taxon>Betaproteobacteria</taxon>
        <taxon>Burkholderiales</taxon>
        <taxon>Comamonadaceae</taxon>
        <taxon>Ramlibacter</taxon>
    </lineage>
</organism>
<dbReference type="AlphaFoldDB" id="A0A923S5Q5"/>
<evidence type="ECO:0008006" key="4">
    <source>
        <dbReference type="Google" id="ProtNLM"/>
    </source>
</evidence>
<reference evidence="2" key="1">
    <citation type="submission" date="2020-08" db="EMBL/GenBank/DDBJ databases">
        <title>Ramlibacter sp. GTP1 16S ribosomal RNA gene genome sequencing and assembly.</title>
        <authorList>
            <person name="Kang M."/>
        </authorList>
    </citation>
    <scope>NUCLEOTIDE SEQUENCE</scope>
    <source>
        <strain evidence="2">GTP1</strain>
    </source>
</reference>
<keyword evidence="1" id="KW-0812">Transmembrane</keyword>
<keyword evidence="1" id="KW-1133">Transmembrane helix</keyword>
<evidence type="ECO:0000313" key="3">
    <source>
        <dbReference type="Proteomes" id="UP000596827"/>
    </source>
</evidence>
<keyword evidence="3" id="KW-1185">Reference proteome</keyword>
<accession>A0A923S5Q5</accession>
<proteinExistence type="predicted"/>
<comment type="caution">
    <text evidence="2">The sequence shown here is derived from an EMBL/GenBank/DDBJ whole genome shotgun (WGS) entry which is preliminary data.</text>
</comment>
<dbReference type="Proteomes" id="UP000596827">
    <property type="component" value="Unassembled WGS sequence"/>
</dbReference>
<sequence>MIHPIFSVLVHKPELVIDHVSGYAALLREETSSVGLQVAKRAIAWAVVGVGLLVFLVLLGLAVMLGAMLDRFSWALVLVPAIPLVLAVIAWTVARQRLPEKAFTELKAQLDADAQALRAIGARS</sequence>
<feature type="transmembrane region" description="Helical" evidence="1">
    <location>
        <begin position="72"/>
        <end position="94"/>
    </location>
</feature>
<dbReference type="EMBL" id="JACORU010000004">
    <property type="protein sequence ID" value="MBC5765397.1"/>
    <property type="molecule type" value="Genomic_DNA"/>
</dbReference>
<protein>
    <recommendedName>
        <fullName evidence="4">Phage holin family protein</fullName>
    </recommendedName>
</protein>
<keyword evidence="1" id="KW-0472">Membrane</keyword>
<dbReference type="RefSeq" id="WP_187081871.1">
    <property type="nucleotide sequence ID" value="NZ_JACORU010000004.1"/>
</dbReference>
<feature type="transmembrane region" description="Helical" evidence="1">
    <location>
        <begin position="42"/>
        <end position="66"/>
    </location>
</feature>
<evidence type="ECO:0000256" key="1">
    <source>
        <dbReference type="SAM" id="Phobius"/>
    </source>
</evidence>